<gene>
    <name evidence="2" type="ORF">GCM10017790_57810</name>
</gene>
<reference evidence="3" key="1">
    <citation type="journal article" date="2019" name="Int. J. Syst. Evol. Microbiol.">
        <title>The Global Catalogue of Microorganisms (GCM) 10K type strain sequencing project: providing services to taxonomists for standard genome sequencing and annotation.</title>
        <authorList>
            <consortium name="The Broad Institute Genomics Platform"/>
            <consortium name="The Broad Institute Genome Sequencing Center for Infectious Disease"/>
            <person name="Wu L."/>
            <person name="Ma J."/>
        </authorList>
    </citation>
    <scope>NUCLEOTIDE SEQUENCE [LARGE SCALE GENOMIC DNA]</scope>
    <source>
        <strain evidence="3">CGMCC 4.7683</strain>
    </source>
</reference>
<feature type="transmembrane region" description="Helical" evidence="1">
    <location>
        <begin position="23"/>
        <end position="45"/>
    </location>
</feature>
<sequence>MSESKAPDHGEDAGPPRRTAKRVIGGIVLILFAGALLFGGIQALVDPDAVLARSSRTPRSADTEAEAKIGGLLLCSFGLTVLFYGVFLLRKKNPSEGSPFGKAPE</sequence>
<proteinExistence type="predicted"/>
<dbReference type="RefSeq" id="WP_191257551.1">
    <property type="nucleotide sequence ID" value="NZ_BNAY01000007.1"/>
</dbReference>
<keyword evidence="1" id="KW-0472">Membrane</keyword>
<dbReference type="Proteomes" id="UP000635387">
    <property type="component" value="Unassembled WGS sequence"/>
</dbReference>
<keyword evidence="3" id="KW-1185">Reference proteome</keyword>
<organism evidence="2 3">
    <name type="scientific">Amycolatopsis oliviviridis</name>
    <dbReference type="NCBI Taxonomy" id="1471590"/>
    <lineage>
        <taxon>Bacteria</taxon>
        <taxon>Bacillati</taxon>
        <taxon>Actinomycetota</taxon>
        <taxon>Actinomycetes</taxon>
        <taxon>Pseudonocardiales</taxon>
        <taxon>Pseudonocardiaceae</taxon>
        <taxon>Amycolatopsis</taxon>
    </lineage>
</organism>
<dbReference type="EMBL" id="BNAY01000007">
    <property type="protein sequence ID" value="GHH27870.1"/>
    <property type="molecule type" value="Genomic_DNA"/>
</dbReference>
<accession>A0ABQ3LW91</accession>
<evidence type="ECO:0000256" key="1">
    <source>
        <dbReference type="SAM" id="Phobius"/>
    </source>
</evidence>
<evidence type="ECO:0008006" key="4">
    <source>
        <dbReference type="Google" id="ProtNLM"/>
    </source>
</evidence>
<feature type="transmembrane region" description="Helical" evidence="1">
    <location>
        <begin position="69"/>
        <end position="89"/>
    </location>
</feature>
<name>A0ABQ3LW91_9PSEU</name>
<evidence type="ECO:0000313" key="3">
    <source>
        <dbReference type="Proteomes" id="UP000635387"/>
    </source>
</evidence>
<comment type="caution">
    <text evidence="2">The sequence shown here is derived from an EMBL/GenBank/DDBJ whole genome shotgun (WGS) entry which is preliminary data.</text>
</comment>
<keyword evidence="1" id="KW-1133">Transmembrane helix</keyword>
<protein>
    <recommendedName>
        <fullName evidence="4">DUF4190 domain-containing protein</fullName>
    </recommendedName>
</protein>
<evidence type="ECO:0000313" key="2">
    <source>
        <dbReference type="EMBL" id="GHH27870.1"/>
    </source>
</evidence>
<keyword evidence="1" id="KW-0812">Transmembrane</keyword>